<name>A0A1I7W748_HETBA</name>
<protein>
    <submittedName>
        <fullName evidence="2">FERM domain-containing protein</fullName>
    </submittedName>
</protein>
<accession>A0A1I7W748</accession>
<dbReference type="WBParaSite" id="Hba_00450">
    <property type="protein sequence ID" value="Hba_00450"/>
    <property type="gene ID" value="Hba_00450"/>
</dbReference>
<sequence>MERQIALCIKVGRSLNVNIIQTYKFIQSGYVYFAIHDDTGDIRFIARKWPMMSAANETLNTKRVKQKRGKEALNRMDGGERYGLPPDGAILLNV</sequence>
<dbReference type="Proteomes" id="UP000095283">
    <property type="component" value="Unplaced"/>
</dbReference>
<evidence type="ECO:0000313" key="1">
    <source>
        <dbReference type="Proteomes" id="UP000095283"/>
    </source>
</evidence>
<evidence type="ECO:0000313" key="2">
    <source>
        <dbReference type="WBParaSite" id="Hba_00450"/>
    </source>
</evidence>
<keyword evidence="1" id="KW-1185">Reference proteome</keyword>
<organism evidence="1 2">
    <name type="scientific">Heterorhabditis bacteriophora</name>
    <name type="common">Entomopathogenic nematode worm</name>
    <dbReference type="NCBI Taxonomy" id="37862"/>
    <lineage>
        <taxon>Eukaryota</taxon>
        <taxon>Metazoa</taxon>
        <taxon>Ecdysozoa</taxon>
        <taxon>Nematoda</taxon>
        <taxon>Chromadorea</taxon>
        <taxon>Rhabditida</taxon>
        <taxon>Rhabditina</taxon>
        <taxon>Rhabditomorpha</taxon>
        <taxon>Strongyloidea</taxon>
        <taxon>Heterorhabditidae</taxon>
        <taxon>Heterorhabditis</taxon>
    </lineage>
</organism>
<reference evidence="2" key="1">
    <citation type="submission" date="2016-11" db="UniProtKB">
        <authorList>
            <consortium name="WormBaseParasite"/>
        </authorList>
    </citation>
    <scope>IDENTIFICATION</scope>
</reference>
<proteinExistence type="predicted"/>
<dbReference type="AlphaFoldDB" id="A0A1I7W748"/>